<evidence type="ECO:0000313" key="5">
    <source>
        <dbReference type="EMBL" id="GGF99663.1"/>
    </source>
</evidence>
<dbReference type="InterPro" id="IPR015943">
    <property type="entry name" value="WD40/YVTN_repeat-like_dom_sf"/>
</dbReference>
<comment type="caution">
    <text evidence="5">The sequence shown here is derived from an EMBL/GenBank/DDBJ whole genome shotgun (WGS) entry which is preliminary data.</text>
</comment>
<organism evidence="5 6">
    <name type="scientific">Marinicella pacifica</name>
    <dbReference type="NCBI Taxonomy" id="1171543"/>
    <lineage>
        <taxon>Bacteria</taxon>
        <taxon>Pseudomonadati</taxon>
        <taxon>Pseudomonadota</taxon>
        <taxon>Gammaproteobacteria</taxon>
        <taxon>Lysobacterales</taxon>
        <taxon>Marinicellaceae</taxon>
        <taxon>Marinicella</taxon>
    </lineage>
</organism>
<evidence type="ECO:0000259" key="4">
    <source>
        <dbReference type="SMART" id="SM00237"/>
    </source>
</evidence>
<dbReference type="EMBL" id="BMEO01000010">
    <property type="protein sequence ID" value="GGF99663.1"/>
    <property type="molecule type" value="Genomic_DNA"/>
</dbReference>
<accession>A0A917CY78</accession>
<dbReference type="InterPro" id="IPR003644">
    <property type="entry name" value="Calx_beta"/>
</dbReference>
<dbReference type="Pfam" id="PF03160">
    <property type="entry name" value="Calx-beta"/>
    <property type="match status" value="2"/>
</dbReference>
<dbReference type="InterPro" id="IPR011048">
    <property type="entry name" value="Haem_d1_sf"/>
</dbReference>
<dbReference type="GO" id="GO:0007154">
    <property type="term" value="P:cell communication"/>
    <property type="evidence" value="ECO:0007669"/>
    <property type="project" value="InterPro"/>
</dbReference>
<dbReference type="SUPFAM" id="SSF141072">
    <property type="entry name" value="CalX-like"/>
    <property type="match status" value="2"/>
</dbReference>
<keyword evidence="3" id="KW-0106">Calcium</keyword>
<evidence type="ECO:0000256" key="3">
    <source>
        <dbReference type="ARBA" id="ARBA00022837"/>
    </source>
</evidence>
<reference evidence="5" key="1">
    <citation type="journal article" date="2014" name="Int. J. Syst. Evol. Microbiol.">
        <title>Complete genome sequence of Corynebacterium casei LMG S-19264T (=DSM 44701T), isolated from a smear-ripened cheese.</title>
        <authorList>
            <consortium name="US DOE Joint Genome Institute (JGI-PGF)"/>
            <person name="Walter F."/>
            <person name="Albersmeier A."/>
            <person name="Kalinowski J."/>
            <person name="Ruckert C."/>
        </authorList>
    </citation>
    <scope>NUCLEOTIDE SEQUENCE</scope>
    <source>
        <strain evidence="5">CGMCC 1.12181</strain>
    </source>
</reference>
<evidence type="ECO:0000313" key="6">
    <source>
        <dbReference type="Proteomes" id="UP000605253"/>
    </source>
</evidence>
<dbReference type="GO" id="GO:0016020">
    <property type="term" value="C:membrane"/>
    <property type="evidence" value="ECO:0007669"/>
    <property type="project" value="InterPro"/>
</dbReference>
<dbReference type="InterPro" id="IPR038081">
    <property type="entry name" value="CalX-like_sf"/>
</dbReference>
<protein>
    <recommendedName>
        <fullName evidence="4">Calx-beta domain-containing protein</fullName>
    </recommendedName>
</protein>
<keyword evidence="1" id="KW-0732">Signal</keyword>
<dbReference type="InterPro" id="IPR019405">
    <property type="entry name" value="Lactonase_7-beta_prop"/>
</dbReference>
<dbReference type="SUPFAM" id="SSF51004">
    <property type="entry name" value="C-terminal (heme d1) domain of cytochrome cd1-nitrite reductase"/>
    <property type="match status" value="1"/>
</dbReference>
<dbReference type="Pfam" id="PF10282">
    <property type="entry name" value="Lactonase"/>
    <property type="match status" value="1"/>
</dbReference>
<dbReference type="Gene3D" id="2.60.40.2030">
    <property type="match status" value="2"/>
</dbReference>
<evidence type="ECO:0000256" key="1">
    <source>
        <dbReference type="ARBA" id="ARBA00022729"/>
    </source>
</evidence>
<sequence>MIFGAEKIDAKLSQPDYVLYGTATWFGGPLAAESEISLYLESQLLTVSKYSMGTVDALNGLYALRVPMDSLDPRTYGKARPGDPASVYINGHKVAEILIGDYGRAERLDIDPMNLTGNQAVINIQPASLHEGDSGQVEMMFDVTLSASSQETVTVDWATLDDSSPVAAIGGNNCDFDIDYLIASGTAEFLPGSTVTSVGVSVCGDTQIEPSETFEVVLSNSENGVIQFDRAVGTILDDDGQPQLRGFDQVIFEPQSGVLNFNFNLKLSRSYEQDVTVSYSTQNGSATAGSDFNGISGVLMIPAGQQDAVISVDILADVETEDIETFQLVLSNPVNATLVNNPMIAFIMDANQDEQTKPDQDRGVDNTSIPALTSPTDVVFAPNGQDVYVGTLYQGGHLIHLGFNKGRLPLKQILNNQVSGFESALLNKIRDVKMAADGQTLYVAASGDHAINVFNRDVNNGQLSLLQVVENNSPDNMGLDEVFAMALSPDGQFLYAVGSLSDSVAVFSVSASDGRLTYVEHETNLMDDASDAGPPVSFMDRPIDVQVSPDGAAVYVAGDYSSSLSVFERDNVTGHLVFAESFKSGINGVQNLGGAAALWPTTDNQYVYVVGRADNTVARFSVNGPAQLTYAGANTKSAADFIGLEAPTAIMANDDDSRIYALGFDDSSMVSFTRGNVGGDLEFADIEQDDIKGVDLLAGPVGMDLSPDNKWILVAAAIDNAIAVFRTHLNDLIFDDGFEE</sequence>
<name>A0A917CY78_9GAMM</name>
<proteinExistence type="predicted"/>
<dbReference type="PANTHER" id="PTHR47197">
    <property type="entry name" value="PROTEIN NIRF"/>
    <property type="match status" value="1"/>
</dbReference>
<keyword evidence="2" id="KW-0677">Repeat</keyword>
<evidence type="ECO:0000256" key="2">
    <source>
        <dbReference type="ARBA" id="ARBA00022737"/>
    </source>
</evidence>
<dbReference type="AlphaFoldDB" id="A0A917CY78"/>
<dbReference type="Proteomes" id="UP000605253">
    <property type="component" value="Unassembled WGS sequence"/>
</dbReference>
<feature type="domain" description="Calx-beta" evidence="4">
    <location>
        <begin position="231"/>
        <end position="331"/>
    </location>
</feature>
<dbReference type="SMART" id="SM00237">
    <property type="entry name" value="Calx_beta"/>
    <property type="match status" value="1"/>
</dbReference>
<dbReference type="PANTHER" id="PTHR47197:SF3">
    <property type="entry name" value="DIHYDRO-HEME D1 DEHYDROGENASE"/>
    <property type="match status" value="1"/>
</dbReference>
<dbReference type="InterPro" id="IPR051200">
    <property type="entry name" value="Host-pathogen_enzymatic-act"/>
</dbReference>
<gene>
    <name evidence="5" type="ORF">GCM10011365_21150</name>
</gene>
<keyword evidence="6" id="KW-1185">Reference proteome</keyword>
<dbReference type="Gene3D" id="2.130.10.10">
    <property type="entry name" value="YVTN repeat-like/Quinoprotein amine dehydrogenase"/>
    <property type="match status" value="2"/>
</dbReference>
<reference evidence="5" key="2">
    <citation type="submission" date="2020-09" db="EMBL/GenBank/DDBJ databases">
        <authorList>
            <person name="Sun Q."/>
            <person name="Zhou Y."/>
        </authorList>
    </citation>
    <scope>NUCLEOTIDE SEQUENCE</scope>
    <source>
        <strain evidence="5">CGMCC 1.12181</strain>
    </source>
</reference>